<keyword evidence="4 10" id="KW-0436">Ligase</keyword>
<evidence type="ECO:0000256" key="3">
    <source>
        <dbReference type="ARBA" id="ARBA00012220"/>
    </source>
</evidence>
<dbReference type="AlphaFoldDB" id="A0A914X831"/>
<feature type="region of interest" description="Disordered" evidence="11">
    <location>
        <begin position="208"/>
        <end position="230"/>
    </location>
</feature>
<dbReference type="GO" id="GO:0006750">
    <property type="term" value="P:glutathione biosynthetic process"/>
    <property type="evidence" value="ECO:0007669"/>
    <property type="project" value="UniProtKB-UniRule"/>
</dbReference>
<evidence type="ECO:0000313" key="12">
    <source>
        <dbReference type="Proteomes" id="UP000887566"/>
    </source>
</evidence>
<comment type="pathway">
    <text evidence="1 10">Sulfur metabolism; glutathione biosynthesis; glutathione from L-cysteine and L-glutamate: step 1/2.</text>
</comment>
<evidence type="ECO:0000256" key="11">
    <source>
        <dbReference type="SAM" id="MobiDB-lite"/>
    </source>
</evidence>
<sequence length="604" mass="68637">MGLLTRGTLLTWEETKAQAENLRRHAIKQFIYKWPLIKDLTADNTKWGDEIECTLVKFDHERKVVNALLRAEDVLKQIEADPSLVSEAWHPEFAGYMLEGVPTDPYNGIADCAELVEEKFRTRRIEIHRLLKSDETIMTIGTFPLTGCRQFTYPPHTPDPQNSASGSIMYPDKAIFGNHPHFIGTTKGITGHRGEKPPVLVPVFRDENTPKPFRDDLSGHTPTDSDKENMKDDHIYMDGVPFGPSCCSLQMTTQCDSFAQAMHLRDQFIPLCPILLALSASTPIFRGILADCDTRWSALRQSLDDRSPEERGETTLLKGEFSVPCSRNDALDNYVTERLLSLNDIPLPYCVEAYNAFLKADVDPNFATDLAHMMIRGPLQMFDGQMDVDDKETSECFEDIHLFHWRSVRVKLPPRDGSSGWKVEFRPTEPQATDFQNAALTVFIFLMSRIIFQKTTEFAIPISKVFSNMSAANERDAARKGKFWWRASVEADSADDFVELSIDEIINGKPDSDMPGLVPLVEKYIDEQETISNEQKQKLLSYVALIRRRANGSSKTNAQWMRDFVQSHPHYRKDSIVPENVIYEMLKIVDDVNFGRKSCPDLVG</sequence>
<proteinExistence type="inferred from homology"/>
<keyword evidence="12" id="KW-1185">Reference proteome</keyword>
<evidence type="ECO:0000256" key="8">
    <source>
        <dbReference type="ARBA" id="ARBA00030585"/>
    </source>
</evidence>
<reference evidence="13" key="1">
    <citation type="submission" date="2022-11" db="UniProtKB">
        <authorList>
            <consortium name="WormBaseParasite"/>
        </authorList>
    </citation>
    <scope>IDENTIFICATION</scope>
</reference>
<name>A0A914X831_9BILA</name>
<protein>
    <recommendedName>
        <fullName evidence="3 10">Glutamate--cysteine ligase</fullName>
        <ecNumber evidence="3 10">6.3.2.2</ecNumber>
    </recommendedName>
    <alternativeName>
        <fullName evidence="9 10">Gamma-ECS</fullName>
    </alternativeName>
    <alternativeName>
        <fullName evidence="8 10">Gamma-glutamylcysteine synthetase</fullName>
    </alternativeName>
</protein>
<dbReference type="SUPFAM" id="SSF55931">
    <property type="entry name" value="Glutamine synthetase/guanido kinase"/>
    <property type="match status" value="1"/>
</dbReference>
<dbReference type="Gene3D" id="1.10.8.960">
    <property type="match status" value="1"/>
</dbReference>
<evidence type="ECO:0000256" key="2">
    <source>
        <dbReference type="ARBA" id="ARBA00008100"/>
    </source>
</evidence>
<evidence type="ECO:0000256" key="7">
    <source>
        <dbReference type="ARBA" id="ARBA00022840"/>
    </source>
</evidence>
<evidence type="ECO:0000256" key="6">
    <source>
        <dbReference type="ARBA" id="ARBA00022741"/>
    </source>
</evidence>
<evidence type="ECO:0000256" key="10">
    <source>
        <dbReference type="RuleBase" id="RU367135"/>
    </source>
</evidence>
<comment type="catalytic activity">
    <reaction evidence="10">
        <text>L-cysteine + L-glutamate + ATP = gamma-L-glutamyl-L-cysteine + ADP + phosphate + H(+)</text>
        <dbReference type="Rhea" id="RHEA:13285"/>
        <dbReference type="ChEBI" id="CHEBI:15378"/>
        <dbReference type="ChEBI" id="CHEBI:29985"/>
        <dbReference type="ChEBI" id="CHEBI:30616"/>
        <dbReference type="ChEBI" id="CHEBI:35235"/>
        <dbReference type="ChEBI" id="CHEBI:43474"/>
        <dbReference type="ChEBI" id="CHEBI:58173"/>
        <dbReference type="ChEBI" id="CHEBI:456216"/>
        <dbReference type="EC" id="6.3.2.2"/>
    </reaction>
</comment>
<keyword evidence="7 10" id="KW-0067">ATP-binding</keyword>
<evidence type="ECO:0000256" key="9">
    <source>
        <dbReference type="ARBA" id="ARBA00032122"/>
    </source>
</evidence>
<dbReference type="GO" id="GO:0005524">
    <property type="term" value="F:ATP binding"/>
    <property type="evidence" value="ECO:0007669"/>
    <property type="project" value="UniProtKB-UniRule"/>
</dbReference>
<comment type="similarity">
    <text evidence="2 10">Belongs to the glutamate--cysteine ligase type 3 family.</text>
</comment>
<dbReference type="GO" id="GO:0004357">
    <property type="term" value="F:glutamate-cysteine ligase activity"/>
    <property type="evidence" value="ECO:0007669"/>
    <property type="project" value="UniProtKB-UniRule"/>
</dbReference>
<keyword evidence="5 10" id="KW-0317">Glutathione biosynthesis</keyword>
<dbReference type="GO" id="GO:0017109">
    <property type="term" value="C:glutamate-cysteine ligase complex"/>
    <property type="evidence" value="ECO:0007669"/>
    <property type="project" value="TreeGrafter"/>
</dbReference>
<accession>A0A914X831</accession>
<dbReference type="InterPro" id="IPR004308">
    <property type="entry name" value="GCS"/>
</dbReference>
<dbReference type="WBParaSite" id="PSAMB.scaffold6811size8758.g29137.t1">
    <property type="protein sequence ID" value="PSAMB.scaffold6811size8758.g29137.t1"/>
    <property type="gene ID" value="PSAMB.scaffold6811size8758.g29137"/>
</dbReference>
<evidence type="ECO:0000256" key="1">
    <source>
        <dbReference type="ARBA" id="ARBA00005006"/>
    </source>
</evidence>
<dbReference type="PANTHER" id="PTHR11164">
    <property type="entry name" value="GLUTAMATE CYSTEINE LIGASE"/>
    <property type="match status" value="1"/>
</dbReference>
<dbReference type="Gene3D" id="3.30.590.50">
    <property type="match status" value="2"/>
</dbReference>
<dbReference type="InterPro" id="IPR014746">
    <property type="entry name" value="Gln_synth/guanido_kin_cat_dom"/>
</dbReference>
<dbReference type="Pfam" id="PF03074">
    <property type="entry name" value="GCS"/>
    <property type="match status" value="1"/>
</dbReference>
<organism evidence="12 13">
    <name type="scientific">Plectus sambesii</name>
    <dbReference type="NCBI Taxonomy" id="2011161"/>
    <lineage>
        <taxon>Eukaryota</taxon>
        <taxon>Metazoa</taxon>
        <taxon>Ecdysozoa</taxon>
        <taxon>Nematoda</taxon>
        <taxon>Chromadorea</taxon>
        <taxon>Plectida</taxon>
        <taxon>Plectina</taxon>
        <taxon>Plectoidea</taxon>
        <taxon>Plectidae</taxon>
        <taxon>Plectus</taxon>
    </lineage>
</organism>
<evidence type="ECO:0000256" key="5">
    <source>
        <dbReference type="ARBA" id="ARBA00022684"/>
    </source>
</evidence>
<dbReference type="Proteomes" id="UP000887566">
    <property type="component" value="Unplaced"/>
</dbReference>
<keyword evidence="6 10" id="KW-0547">Nucleotide-binding</keyword>
<evidence type="ECO:0000256" key="4">
    <source>
        <dbReference type="ARBA" id="ARBA00022598"/>
    </source>
</evidence>
<dbReference type="EC" id="6.3.2.2" evidence="3 10"/>
<dbReference type="PANTHER" id="PTHR11164:SF0">
    <property type="entry name" value="GLUTAMATE--CYSTEINE LIGASE CATALYTIC SUBUNIT"/>
    <property type="match status" value="1"/>
</dbReference>
<evidence type="ECO:0000313" key="13">
    <source>
        <dbReference type="WBParaSite" id="PSAMB.scaffold6811size8758.g29137.t1"/>
    </source>
</evidence>